<feature type="binding site" evidence="5">
    <location>
        <begin position="237"/>
        <end position="241"/>
    </location>
    <ligand>
        <name>ATP</name>
        <dbReference type="ChEBI" id="CHEBI:30616"/>
    </ligand>
</feature>
<sequence length="470" mass="51117">MSSDQPRRDLILAANAGSSSLKITLFTTLDPEVAKERGRSVEFVLNCSISSIMSPPVKAVFKSRSSFDDKANKKEQDPGLGQEGDGRDKVKDHETAFQWFLGCLKEVASIDKERIGWVCHRVVHGGDYHDPVVITEESYHDIEHLSDLAPLHNGAALSVIQACIKALPNAKSIAYFDTTFHRPIPPHIASYAIKQEVAEKRGLKKYGFHGLSYSYILRAVAKHLGKPPEELNLIALHLGSGASACAIKNGESLDTSMGLTPLSGLPGATRSGAIDPSLIFHYTNRAGRITHDPKSAAHVGVSLAEEILNKDSGWKAMTGTTDFATISSKAELSNPDPTISSRNPNRLAFDLFVDAILNCIGSYHLKLEGQVDALVFAGGIGERSVELREVVGRRVRCLGYQRLDGERNGSADGSVEVVQVSEEGSEISLGVEGEQRKKRILVCHTDEQFEMANDCASDTSRWEKQHSSTG</sequence>
<evidence type="ECO:0000256" key="4">
    <source>
        <dbReference type="ARBA" id="ARBA00022840"/>
    </source>
</evidence>
<dbReference type="HAMAP" id="MF_00020">
    <property type="entry name" value="Acetate_kinase"/>
    <property type="match status" value="1"/>
</dbReference>
<dbReference type="VEuPathDB" id="FungiDB:CC1G_10939"/>
<dbReference type="KEGG" id="cci:CC1G_10939"/>
<comment type="catalytic activity">
    <reaction evidence="5">
        <text>acetate + ATP = acetyl phosphate + ADP</text>
        <dbReference type="Rhea" id="RHEA:11352"/>
        <dbReference type="ChEBI" id="CHEBI:22191"/>
        <dbReference type="ChEBI" id="CHEBI:30089"/>
        <dbReference type="ChEBI" id="CHEBI:30616"/>
        <dbReference type="ChEBI" id="CHEBI:456216"/>
        <dbReference type="EC" id="2.7.2.1"/>
    </reaction>
</comment>
<dbReference type="PANTHER" id="PTHR21060:SF15">
    <property type="entry name" value="ACETATE KINASE-RELATED"/>
    <property type="match status" value="1"/>
</dbReference>
<dbReference type="PROSITE" id="PS01076">
    <property type="entry name" value="ACETATE_KINASE_2"/>
    <property type="match status" value="1"/>
</dbReference>
<proteinExistence type="inferred from homology"/>
<comment type="cofactor">
    <cofactor evidence="5">
        <name>Mg(2+)</name>
        <dbReference type="ChEBI" id="CHEBI:18420"/>
    </cofactor>
</comment>
<keyword evidence="5" id="KW-0460">Magnesium</keyword>
<dbReference type="STRING" id="240176.A8NT51"/>
<dbReference type="GO" id="GO:0006083">
    <property type="term" value="P:acetate metabolic process"/>
    <property type="evidence" value="ECO:0007669"/>
    <property type="project" value="TreeGrafter"/>
</dbReference>
<feature type="compositionally biased region" description="Basic and acidic residues" evidence="6">
    <location>
        <begin position="68"/>
        <end position="77"/>
    </location>
</feature>
<dbReference type="NCBIfam" id="TIGR00016">
    <property type="entry name" value="ackA"/>
    <property type="match status" value="1"/>
</dbReference>
<dbReference type="SUPFAM" id="SSF53067">
    <property type="entry name" value="Actin-like ATPase domain"/>
    <property type="match status" value="2"/>
</dbReference>
<dbReference type="InParanoid" id="A8NT51"/>
<dbReference type="RefSeq" id="XP_001836158.2">
    <property type="nucleotide sequence ID" value="XM_001836106.2"/>
</dbReference>
<evidence type="ECO:0000256" key="6">
    <source>
        <dbReference type="SAM" id="MobiDB-lite"/>
    </source>
</evidence>
<dbReference type="PANTHER" id="PTHR21060">
    <property type="entry name" value="ACETATE KINASE"/>
    <property type="match status" value="1"/>
</dbReference>
<comment type="caution">
    <text evidence="7">The sequence shown here is derived from an EMBL/GenBank/DDBJ whole genome shotgun (WGS) entry which is preliminary data.</text>
</comment>
<evidence type="ECO:0000256" key="3">
    <source>
        <dbReference type="ARBA" id="ARBA00022777"/>
    </source>
</evidence>
<dbReference type="Gene3D" id="3.30.420.40">
    <property type="match status" value="2"/>
</dbReference>
<dbReference type="AlphaFoldDB" id="A8NT51"/>
<dbReference type="eggNOG" id="ENOG502QSJJ">
    <property type="taxonomic scope" value="Eukaryota"/>
</dbReference>
<dbReference type="EC" id="2.7.2.1" evidence="5"/>
<feature type="site" description="Transition state stabilizer" evidence="5">
    <location>
        <position position="209"/>
    </location>
</feature>
<reference evidence="7 8" key="1">
    <citation type="journal article" date="2010" name="Proc. Natl. Acad. Sci. U.S.A.">
        <title>Insights into evolution of multicellular fungi from the assembled chromosomes of the mushroom Coprinopsis cinerea (Coprinus cinereus).</title>
        <authorList>
            <person name="Stajich J.E."/>
            <person name="Wilke S.K."/>
            <person name="Ahren D."/>
            <person name="Au C.H."/>
            <person name="Birren B.W."/>
            <person name="Borodovsky M."/>
            <person name="Burns C."/>
            <person name="Canback B."/>
            <person name="Casselton L.A."/>
            <person name="Cheng C.K."/>
            <person name="Deng J."/>
            <person name="Dietrich F.S."/>
            <person name="Fargo D.C."/>
            <person name="Farman M.L."/>
            <person name="Gathman A.C."/>
            <person name="Goldberg J."/>
            <person name="Guigo R."/>
            <person name="Hoegger P.J."/>
            <person name="Hooker J.B."/>
            <person name="Huggins A."/>
            <person name="James T.Y."/>
            <person name="Kamada T."/>
            <person name="Kilaru S."/>
            <person name="Kodira C."/>
            <person name="Kues U."/>
            <person name="Kupfer D."/>
            <person name="Kwan H.S."/>
            <person name="Lomsadze A."/>
            <person name="Li W."/>
            <person name="Lilly W.W."/>
            <person name="Ma L.J."/>
            <person name="Mackey A.J."/>
            <person name="Manning G."/>
            <person name="Martin F."/>
            <person name="Muraguchi H."/>
            <person name="Natvig D.O."/>
            <person name="Palmerini H."/>
            <person name="Ramesh M.A."/>
            <person name="Rehmeyer C.J."/>
            <person name="Roe B.A."/>
            <person name="Shenoy N."/>
            <person name="Stanke M."/>
            <person name="Ter-Hovhannisyan V."/>
            <person name="Tunlid A."/>
            <person name="Velagapudi R."/>
            <person name="Vision T.J."/>
            <person name="Zeng Q."/>
            <person name="Zolan M.E."/>
            <person name="Pukkila P.J."/>
        </authorList>
    </citation>
    <scope>NUCLEOTIDE SEQUENCE [LARGE SCALE GENOMIC DNA]</scope>
    <source>
        <strain evidence="8">Okayama-7 / 130 / ATCC MYA-4618 / FGSC 9003</strain>
    </source>
</reference>
<dbReference type="OMA" id="HKYVSQR"/>
<evidence type="ECO:0000256" key="1">
    <source>
        <dbReference type="ARBA" id="ARBA00022679"/>
    </source>
</evidence>
<dbReference type="InterPro" id="IPR000890">
    <property type="entry name" value="Aliphatic_acid_kin_short-chain"/>
</dbReference>
<comment type="caution">
    <text evidence="5">Lacks conserved residue(s) required for the propagation of feature annotation.</text>
</comment>
<feature type="binding site" evidence="5">
    <location>
        <position position="447"/>
    </location>
    <ligand>
        <name>Mg(2+)</name>
        <dbReference type="ChEBI" id="CHEBI:18420"/>
    </ligand>
</feature>
<feature type="binding site" evidence="5">
    <location>
        <position position="22"/>
    </location>
    <ligand>
        <name>ATP</name>
        <dbReference type="ChEBI" id="CHEBI:30616"/>
    </ligand>
</feature>
<keyword evidence="2 5" id="KW-0547">Nucleotide-binding</keyword>
<evidence type="ECO:0000256" key="2">
    <source>
        <dbReference type="ARBA" id="ARBA00022741"/>
    </source>
</evidence>
<dbReference type="InterPro" id="IPR004372">
    <property type="entry name" value="Ac/propionate_kinase"/>
</dbReference>
<gene>
    <name evidence="7" type="ORF">CC1G_10939</name>
</gene>
<dbReference type="InterPro" id="IPR023865">
    <property type="entry name" value="Aliphatic_acid_kinase_CS"/>
</dbReference>
<dbReference type="UniPathway" id="UPA00340">
    <property type="reaction ID" value="UER00458"/>
</dbReference>
<keyword evidence="3 5" id="KW-0418">Kinase</keyword>
<keyword evidence="1 5" id="KW-0808">Transferase</keyword>
<keyword evidence="8" id="KW-1185">Reference proteome</keyword>
<comment type="pathway">
    <text evidence="5">Metabolic intermediate biosynthesis; acetyl-CoA biosynthesis; acetyl-CoA from acetate: step 1/2.</text>
</comment>
<feature type="site" description="Transition state stabilizer" evidence="5">
    <location>
        <position position="270"/>
    </location>
</feature>
<feature type="active site" description="Proton donor/acceptor" evidence="5">
    <location>
        <position position="177"/>
    </location>
</feature>
<evidence type="ECO:0000313" key="7">
    <source>
        <dbReference type="EMBL" id="EAU85667.2"/>
    </source>
</evidence>
<name>A8NT51_COPC7</name>
<dbReference type="Pfam" id="PF00871">
    <property type="entry name" value="Acetate_kinase"/>
    <property type="match status" value="1"/>
</dbReference>
<feature type="region of interest" description="Disordered" evidence="6">
    <location>
        <begin position="68"/>
        <end position="88"/>
    </location>
</feature>
<dbReference type="GO" id="GO:0008776">
    <property type="term" value="F:acetate kinase activity"/>
    <property type="evidence" value="ECO:0007669"/>
    <property type="project" value="UniProtKB-UniRule"/>
</dbReference>
<dbReference type="Proteomes" id="UP000001861">
    <property type="component" value="Unassembled WGS sequence"/>
</dbReference>
<keyword evidence="5" id="KW-0479">Metal-binding</keyword>
<comment type="similarity">
    <text evidence="5">Belongs to the acetokinase family.</text>
</comment>
<dbReference type="GO" id="GO:0000287">
    <property type="term" value="F:magnesium ion binding"/>
    <property type="evidence" value="ECO:0007669"/>
    <property type="project" value="UniProtKB-UniRule"/>
</dbReference>
<dbReference type="GO" id="GO:0005524">
    <property type="term" value="F:ATP binding"/>
    <property type="evidence" value="ECO:0007669"/>
    <property type="project" value="UniProtKB-KW"/>
</dbReference>
<protein>
    <recommendedName>
        <fullName evidence="5">Probable acetate kinase</fullName>
        <ecNumber evidence="5">2.7.2.1</ecNumber>
    </recommendedName>
    <alternativeName>
        <fullName evidence="5">Acetokinase</fullName>
    </alternativeName>
</protein>
<organism evidence="7 8">
    <name type="scientific">Coprinopsis cinerea (strain Okayama-7 / 130 / ATCC MYA-4618 / FGSC 9003)</name>
    <name type="common">Inky cap fungus</name>
    <name type="synonym">Hormographiella aspergillata</name>
    <dbReference type="NCBI Taxonomy" id="240176"/>
    <lineage>
        <taxon>Eukaryota</taxon>
        <taxon>Fungi</taxon>
        <taxon>Dikarya</taxon>
        <taxon>Basidiomycota</taxon>
        <taxon>Agaricomycotina</taxon>
        <taxon>Agaricomycetes</taxon>
        <taxon>Agaricomycetidae</taxon>
        <taxon>Agaricales</taxon>
        <taxon>Agaricineae</taxon>
        <taxon>Psathyrellaceae</taxon>
        <taxon>Coprinopsis</taxon>
    </lineage>
</organism>
<dbReference type="GO" id="GO:0006085">
    <property type="term" value="P:acetyl-CoA biosynthetic process"/>
    <property type="evidence" value="ECO:0007669"/>
    <property type="project" value="UniProtKB-UniRule"/>
</dbReference>
<keyword evidence="4 5" id="KW-0067">ATP-binding</keyword>
<accession>A8NT51</accession>
<dbReference type="OrthoDB" id="67445at2759"/>
<feature type="binding site" evidence="5">
    <location>
        <position position="121"/>
    </location>
    <ligand>
        <name>substrate</name>
    </ligand>
</feature>
<dbReference type="InterPro" id="IPR043129">
    <property type="entry name" value="ATPase_NBD"/>
</dbReference>
<dbReference type="GeneID" id="6012698"/>
<dbReference type="EMBL" id="AACS02000004">
    <property type="protein sequence ID" value="EAU85667.2"/>
    <property type="molecule type" value="Genomic_DNA"/>
</dbReference>
<dbReference type="PRINTS" id="PR00471">
    <property type="entry name" value="ACETATEKNASE"/>
</dbReference>
<evidence type="ECO:0000256" key="5">
    <source>
        <dbReference type="HAMAP-Rule" id="MF_03131"/>
    </source>
</evidence>
<evidence type="ECO:0000313" key="8">
    <source>
        <dbReference type="Proteomes" id="UP000001861"/>
    </source>
</evidence>
<dbReference type="HOGENOM" id="CLU_020352_1_0_1"/>
<dbReference type="PROSITE" id="PS01075">
    <property type="entry name" value="ACETATE_KINASE_1"/>
    <property type="match status" value="1"/>
</dbReference>
<feature type="binding site" evidence="5">
    <location>
        <position position="15"/>
    </location>
    <ligand>
        <name>Mg(2+)</name>
        <dbReference type="ChEBI" id="CHEBI:18420"/>
    </ligand>
</feature>